<proteinExistence type="inferred from homology"/>
<evidence type="ECO:0000256" key="2">
    <source>
        <dbReference type="ARBA" id="ARBA00022527"/>
    </source>
</evidence>
<accession>A0ABR2WDQ2</accession>
<keyword evidence="4" id="KW-0547">Nucleotide-binding</keyword>
<feature type="compositionally biased region" description="Polar residues" evidence="7">
    <location>
        <begin position="94"/>
        <end position="103"/>
    </location>
</feature>
<evidence type="ECO:0000313" key="9">
    <source>
        <dbReference type="Proteomes" id="UP001479436"/>
    </source>
</evidence>
<organism evidence="8 9">
    <name type="scientific">Basidiobolus ranarum</name>
    <dbReference type="NCBI Taxonomy" id="34480"/>
    <lineage>
        <taxon>Eukaryota</taxon>
        <taxon>Fungi</taxon>
        <taxon>Fungi incertae sedis</taxon>
        <taxon>Zoopagomycota</taxon>
        <taxon>Entomophthoromycotina</taxon>
        <taxon>Basidiobolomycetes</taxon>
        <taxon>Basidiobolales</taxon>
        <taxon>Basidiobolaceae</taxon>
        <taxon>Basidiobolus</taxon>
    </lineage>
</organism>
<keyword evidence="2 8" id="KW-0723">Serine/threonine-protein kinase</keyword>
<dbReference type="InterPro" id="IPR011009">
    <property type="entry name" value="Kinase-like_dom_sf"/>
</dbReference>
<evidence type="ECO:0000256" key="6">
    <source>
        <dbReference type="ARBA" id="ARBA00022840"/>
    </source>
</evidence>
<comment type="caution">
    <text evidence="8">The sequence shown here is derived from an EMBL/GenBank/DDBJ whole genome shotgun (WGS) entry which is preliminary data.</text>
</comment>
<sequence length="151" mass="17200">DSNNSPRPVINSKGKRRRPGHRPLSQILKCKDNGFVDFVSRCLEWDPQKRLTPEEALNHYWIRGTSPEPQIARNPPQSILTARRRKSMIDKNRSSTIGEQSYLRTSTVKPITIRNNKVNPSLGPESASLLGTSYQSSIDFLSRHARHKIQS</sequence>
<evidence type="ECO:0000256" key="3">
    <source>
        <dbReference type="ARBA" id="ARBA00022679"/>
    </source>
</evidence>
<dbReference type="EC" id="2.7.12.1" evidence="8"/>
<name>A0ABR2WDQ2_9FUNG</name>
<dbReference type="SUPFAM" id="SSF56112">
    <property type="entry name" value="Protein kinase-like (PK-like)"/>
    <property type="match status" value="1"/>
</dbReference>
<dbReference type="GO" id="GO:0004712">
    <property type="term" value="F:protein serine/threonine/tyrosine kinase activity"/>
    <property type="evidence" value="ECO:0007669"/>
    <property type="project" value="UniProtKB-EC"/>
</dbReference>
<keyword evidence="9" id="KW-1185">Reference proteome</keyword>
<evidence type="ECO:0000313" key="8">
    <source>
        <dbReference type="EMBL" id="KAK9759623.1"/>
    </source>
</evidence>
<keyword evidence="3 8" id="KW-0808">Transferase</keyword>
<dbReference type="Gene3D" id="1.10.510.10">
    <property type="entry name" value="Transferase(Phosphotransferase) domain 1"/>
    <property type="match status" value="1"/>
</dbReference>
<gene>
    <name evidence="8" type="primary">POM1_9</name>
    <name evidence="8" type="ORF">K7432_017189</name>
</gene>
<evidence type="ECO:0000256" key="1">
    <source>
        <dbReference type="ARBA" id="ARBA00008867"/>
    </source>
</evidence>
<keyword evidence="5 8" id="KW-0418">Kinase</keyword>
<dbReference type="PANTHER" id="PTHR24058:SF22">
    <property type="entry name" value="DUAL SPECIFICITY TYROSINE-PHOSPHORYLATION-REGULATED KINASE 4"/>
    <property type="match status" value="1"/>
</dbReference>
<evidence type="ECO:0000256" key="5">
    <source>
        <dbReference type="ARBA" id="ARBA00022777"/>
    </source>
</evidence>
<evidence type="ECO:0000256" key="4">
    <source>
        <dbReference type="ARBA" id="ARBA00022741"/>
    </source>
</evidence>
<reference evidence="8 9" key="1">
    <citation type="submission" date="2023-04" db="EMBL/GenBank/DDBJ databases">
        <title>Genome of Basidiobolus ranarum AG-B5.</title>
        <authorList>
            <person name="Stajich J.E."/>
            <person name="Carter-House D."/>
            <person name="Gryganskyi A."/>
        </authorList>
    </citation>
    <scope>NUCLEOTIDE SEQUENCE [LARGE SCALE GENOMIC DNA]</scope>
    <source>
        <strain evidence="8 9">AG-B5</strain>
    </source>
</reference>
<dbReference type="InterPro" id="IPR050494">
    <property type="entry name" value="Ser_Thr_dual-spec_kinase"/>
</dbReference>
<keyword evidence="6" id="KW-0067">ATP-binding</keyword>
<dbReference type="GO" id="GO:0004674">
    <property type="term" value="F:protein serine/threonine kinase activity"/>
    <property type="evidence" value="ECO:0007669"/>
    <property type="project" value="UniProtKB-KW"/>
</dbReference>
<feature type="region of interest" description="Disordered" evidence="7">
    <location>
        <begin position="84"/>
        <end position="103"/>
    </location>
</feature>
<dbReference type="EMBL" id="JASJQH010003448">
    <property type="protein sequence ID" value="KAK9759623.1"/>
    <property type="molecule type" value="Genomic_DNA"/>
</dbReference>
<protein>
    <submittedName>
        <fullName evidence="8">Serine/threonine protein kinase, CMGC, dual-specificity</fullName>
        <ecNumber evidence="8">2.7.12.1</ecNumber>
    </submittedName>
</protein>
<dbReference type="PANTHER" id="PTHR24058">
    <property type="entry name" value="DUAL SPECIFICITY PROTEIN KINASE"/>
    <property type="match status" value="1"/>
</dbReference>
<feature type="region of interest" description="Disordered" evidence="7">
    <location>
        <begin position="1"/>
        <end position="24"/>
    </location>
</feature>
<feature type="non-terminal residue" evidence="8">
    <location>
        <position position="1"/>
    </location>
</feature>
<evidence type="ECO:0000256" key="7">
    <source>
        <dbReference type="SAM" id="MobiDB-lite"/>
    </source>
</evidence>
<dbReference type="Proteomes" id="UP001479436">
    <property type="component" value="Unassembled WGS sequence"/>
</dbReference>
<comment type="similarity">
    <text evidence="1">Belongs to the protein kinase superfamily. CMGC Ser/Thr protein kinase family. MNB/DYRK subfamily.</text>
</comment>